<sequence length="86" mass="8598">MTMAEEGAQHTARETDALRAGHAAAAGLKEALARVGVVIPSLRASQPVSGSGFVELGGCSAGTAITLAEVINSAADALPELRATVR</sequence>
<dbReference type="EMBL" id="BMVG01000091">
    <property type="protein sequence ID" value="GGW24471.1"/>
    <property type="molecule type" value="Genomic_DNA"/>
</dbReference>
<accession>A0A918MI94</accession>
<comment type="caution">
    <text evidence="1">The sequence shown here is derived from an EMBL/GenBank/DDBJ whole genome shotgun (WGS) entry which is preliminary data.</text>
</comment>
<reference evidence="1" key="1">
    <citation type="journal article" date="2014" name="Int. J. Syst. Evol. Microbiol.">
        <title>Complete genome sequence of Corynebacterium casei LMG S-19264T (=DSM 44701T), isolated from a smear-ripened cheese.</title>
        <authorList>
            <consortium name="US DOE Joint Genome Institute (JGI-PGF)"/>
            <person name="Walter F."/>
            <person name="Albersmeier A."/>
            <person name="Kalinowski J."/>
            <person name="Ruckert C."/>
        </authorList>
    </citation>
    <scope>NUCLEOTIDE SEQUENCE</scope>
    <source>
        <strain evidence="1">JCM 4714</strain>
    </source>
</reference>
<evidence type="ECO:0000313" key="2">
    <source>
        <dbReference type="Proteomes" id="UP000655443"/>
    </source>
</evidence>
<dbReference type="AlphaFoldDB" id="A0A918MI94"/>
<gene>
    <name evidence="1" type="ORF">GCM10010339_94260</name>
</gene>
<evidence type="ECO:0000313" key="1">
    <source>
        <dbReference type="EMBL" id="GGW24471.1"/>
    </source>
</evidence>
<protein>
    <submittedName>
        <fullName evidence="1">Uncharacterized protein</fullName>
    </submittedName>
</protein>
<organism evidence="1 2">
    <name type="scientific">Streptomyces alanosinicus</name>
    <dbReference type="NCBI Taxonomy" id="68171"/>
    <lineage>
        <taxon>Bacteria</taxon>
        <taxon>Bacillati</taxon>
        <taxon>Actinomycetota</taxon>
        <taxon>Actinomycetes</taxon>
        <taxon>Kitasatosporales</taxon>
        <taxon>Streptomycetaceae</taxon>
        <taxon>Streptomyces</taxon>
    </lineage>
</organism>
<reference evidence="1" key="2">
    <citation type="submission" date="2020-09" db="EMBL/GenBank/DDBJ databases">
        <authorList>
            <person name="Sun Q."/>
            <person name="Ohkuma M."/>
        </authorList>
    </citation>
    <scope>NUCLEOTIDE SEQUENCE</scope>
    <source>
        <strain evidence="1">JCM 4714</strain>
    </source>
</reference>
<dbReference type="Proteomes" id="UP000655443">
    <property type="component" value="Unassembled WGS sequence"/>
</dbReference>
<keyword evidence="2" id="KW-1185">Reference proteome</keyword>
<proteinExistence type="predicted"/>
<name>A0A918MI94_9ACTN</name>
<dbReference type="RefSeq" id="WP_229882582.1">
    <property type="nucleotide sequence ID" value="NZ_BMVG01000091.1"/>
</dbReference>